<dbReference type="InterPro" id="IPR001372">
    <property type="entry name" value="Dynein_light_chain_typ-1/2"/>
</dbReference>
<dbReference type="AlphaFoldDB" id="A0A0M3I877"/>
<keyword evidence="1" id="KW-1185">Reference proteome</keyword>
<dbReference type="SUPFAM" id="SSF54648">
    <property type="entry name" value="DLC"/>
    <property type="match status" value="1"/>
</dbReference>
<dbReference type="Proteomes" id="UP000036681">
    <property type="component" value="Unplaced"/>
</dbReference>
<dbReference type="WBParaSite" id="ALUE_0001350701-mRNA-1">
    <property type="protein sequence ID" value="ALUE_0001350701-mRNA-1"/>
    <property type="gene ID" value="ALUE_0001350701"/>
</dbReference>
<dbReference type="InterPro" id="IPR037177">
    <property type="entry name" value="DLC_sf"/>
</dbReference>
<dbReference type="Pfam" id="PF01221">
    <property type="entry name" value="Dynein_light"/>
    <property type="match status" value="1"/>
</dbReference>
<dbReference type="CDD" id="cd21450">
    <property type="entry name" value="DLC-like_DYNLL1-like"/>
    <property type="match status" value="1"/>
</dbReference>
<dbReference type="GO" id="GO:0007017">
    <property type="term" value="P:microtubule-based process"/>
    <property type="evidence" value="ECO:0007669"/>
    <property type="project" value="InterPro"/>
</dbReference>
<evidence type="ECO:0000313" key="1">
    <source>
        <dbReference type="Proteomes" id="UP000036681"/>
    </source>
</evidence>
<sequence>MMPIAQHLMTRFEQKYGAPWHCVVSDGQLGFYVRYDPAGHIYFAVGSTIIFLFRNQNP</sequence>
<dbReference type="GO" id="GO:0030286">
    <property type="term" value="C:dynein complex"/>
    <property type="evidence" value="ECO:0007669"/>
    <property type="project" value="InterPro"/>
</dbReference>
<evidence type="ECO:0000313" key="2">
    <source>
        <dbReference type="WBParaSite" id="ALUE_0001350701-mRNA-1"/>
    </source>
</evidence>
<organism evidence="1 2">
    <name type="scientific">Ascaris lumbricoides</name>
    <name type="common">Giant roundworm</name>
    <dbReference type="NCBI Taxonomy" id="6252"/>
    <lineage>
        <taxon>Eukaryota</taxon>
        <taxon>Metazoa</taxon>
        <taxon>Ecdysozoa</taxon>
        <taxon>Nematoda</taxon>
        <taxon>Chromadorea</taxon>
        <taxon>Rhabditida</taxon>
        <taxon>Spirurina</taxon>
        <taxon>Ascaridomorpha</taxon>
        <taxon>Ascaridoidea</taxon>
        <taxon>Ascarididae</taxon>
        <taxon>Ascaris</taxon>
    </lineage>
</organism>
<accession>A0A0M3I877</accession>
<protein>
    <submittedName>
        <fullName evidence="2">Dynein light chain</fullName>
    </submittedName>
</protein>
<dbReference type="Gene3D" id="3.30.740.10">
    <property type="entry name" value="Protein Inhibitor Of Neuronal Nitric Oxide Synthase"/>
    <property type="match status" value="1"/>
</dbReference>
<name>A0A0M3I877_ASCLU</name>
<reference evidence="2" key="1">
    <citation type="submission" date="2017-02" db="UniProtKB">
        <authorList>
            <consortium name="WormBaseParasite"/>
        </authorList>
    </citation>
    <scope>IDENTIFICATION</scope>
</reference>
<proteinExistence type="predicted"/>